<comment type="caution">
    <text evidence="1">The sequence shown here is derived from an EMBL/GenBank/DDBJ whole genome shotgun (WGS) entry which is preliminary data.</text>
</comment>
<dbReference type="AlphaFoldDB" id="A0AAD5X6N4"/>
<accession>A0AAD5X6N4</accession>
<evidence type="ECO:0000313" key="1">
    <source>
        <dbReference type="EMBL" id="KAJ3052645.1"/>
    </source>
</evidence>
<gene>
    <name evidence="1" type="ORF">HK097_005922</name>
</gene>
<sequence length="246" mass="26423">MFEWRANQLDETLSNEVDAAMASFQTSGHGDYHGRVPEQATCIEGLTTEALEKHLASMMPEVMEPLQFDAGSVQLTNFSDGVLPDFPDCKLAVAPTYGGEGPHIGIADTYEACSSLASSSSDAGAYEQATYGNITSEGALPVHRLIENAGATDYMQLQSHFTFDEHKLKCSQAGQPPAHADIFESGNSMDLNRLRKVAKLNRNKADHQVFDIRRGGEEVDVNGNSTIGGMAGFADMSSPYGPSSPL</sequence>
<organism evidence="1 2">
    <name type="scientific">Rhizophlyctis rosea</name>
    <dbReference type="NCBI Taxonomy" id="64517"/>
    <lineage>
        <taxon>Eukaryota</taxon>
        <taxon>Fungi</taxon>
        <taxon>Fungi incertae sedis</taxon>
        <taxon>Chytridiomycota</taxon>
        <taxon>Chytridiomycota incertae sedis</taxon>
        <taxon>Chytridiomycetes</taxon>
        <taxon>Rhizophlyctidales</taxon>
        <taxon>Rhizophlyctidaceae</taxon>
        <taxon>Rhizophlyctis</taxon>
    </lineage>
</organism>
<keyword evidence="2" id="KW-1185">Reference proteome</keyword>
<name>A0AAD5X6N4_9FUNG</name>
<protein>
    <submittedName>
        <fullName evidence="1">Uncharacterized protein</fullName>
    </submittedName>
</protein>
<evidence type="ECO:0000313" key="2">
    <source>
        <dbReference type="Proteomes" id="UP001212841"/>
    </source>
</evidence>
<dbReference type="EMBL" id="JADGJD010000278">
    <property type="protein sequence ID" value="KAJ3052645.1"/>
    <property type="molecule type" value="Genomic_DNA"/>
</dbReference>
<proteinExistence type="predicted"/>
<dbReference type="Proteomes" id="UP001212841">
    <property type="component" value="Unassembled WGS sequence"/>
</dbReference>
<reference evidence="1" key="1">
    <citation type="submission" date="2020-05" db="EMBL/GenBank/DDBJ databases">
        <title>Phylogenomic resolution of chytrid fungi.</title>
        <authorList>
            <person name="Stajich J.E."/>
            <person name="Amses K."/>
            <person name="Simmons R."/>
            <person name="Seto K."/>
            <person name="Myers J."/>
            <person name="Bonds A."/>
            <person name="Quandt C.A."/>
            <person name="Barry K."/>
            <person name="Liu P."/>
            <person name="Grigoriev I."/>
            <person name="Longcore J.E."/>
            <person name="James T.Y."/>
        </authorList>
    </citation>
    <scope>NUCLEOTIDE SEQUENCE</scope>
    <source>
        <strain evidence="1">JEL0318</strain>
    </source>
</reference>